<dbReference type="EMBL" id="JAIQCV010000007">
    <property type="protein sequence ID" value="KAH1083214.1"/>
    <property type="molecule type" value="Genomic_DNA"/>
</dbReference>
<dbReference type="AlphaFoldDB" id="A0A9D4A404"/>
<dbReference type="Proteomes" id="UP000828251">
    <property type="component" value="Unassembled WGS sequence"/>
</dbReference>
<reference evidence="1 2" key="1">
    <citation type="journal article" date="2021" name="Plant Biotechnol. J.">
        <title>Multi-omics assisted identification of the key and species-specific regulatory components of drought-tolerant mechanisms in Gossypium stocksii.</title>
        <authorList>
            <person name="Yu D."/>
            <person name="Ke L."/>
            <person name="Zhang D."/>
            <person name="Wu Y."/>
            <person name="Sun Y."/>
            <person name="Mei J."/>
            <person name="Sun J."/>
            <person name="Sun Y."/>
        </authorList>
    </citation>
    <scope>NUCLEOTIDE SEQUENCE [LARGE SCALE GENOMIC DNA]</scope>
    <source>
        <strain evidence="2">cv. E1</strain>
        <tissue evidence="1">Leaf</tissue>
    </source>
</reference>
<comment type="caution">
    <text evidence="1">The sequence shown here is derived from an EMBL/GenBank/DDBJ whole genome shotgun (WGS) entry which is preliminary data.</text>
</comment>
<keyword evidence="2" id="KW-1185">Reference proteome</keyword>
<evidence type="ECO:0000313" key="2">
    <source>
        <dbReference type="Proteomes" id="UP000828251"/>
    </source>
</evidence>
<accession>A0A9D4A404</accession>
<protein>
    <submittedName>
        <fullName evidence="1">Uncharacterized protein</fullName>
    </submittedName>
</protein>
<gene>
    <name evidence="1" type="ORF">J1N35_022975</name>
</gene>
<evidence type="ECO:0000313" key="1">
    <source>
        <dbReference type="EMBL" id="KAH1083214.1"/>
    </source>
</evidence>
<name>A0A9D4A404_9ROSI</name>
<sequence length="171" mass="19792">MAHNASHRGLPLTCESFGPQELARFKELLEKTVRLKLGWPNNEDMAILATLVNRETNLRRLKGIISCTVKMVKEITDQEWAKKPILLKDMLLDVDEQVDKLKEPIKDINDRIDDWMEQSRDYMTMSLNSTIDKVNKLLNSHRNDTLEAMIMALKQETIAMIKALSTRIEEL</sequence>
<organism evidence="1 2">
    <name type="scientific">Gossypium stocksii</name>
    <dbReference type="NCBI Taxonomy" id="47602"/>
    <lineage>
        <taxon>Eukaryota</taxon>
        <taxon>Viridiplantae</taxon>
        <taxon>Streptophyta</taxon>
        <taxon>Embryophyta</taxon>
        <taxon>Tracheophyta</taxon>
        <taxon>Spermatophyta</taxon>
        <taxon>Magnoliopsida</taxon>
        <taxon>eudicotyledons</taxon>
        <taxon>Gunneridae</taxon>
        <taxon>Pentapetalae</taxon>
        <taxon>rosids</taxon>
        <taxon>malvids</taxon>
        <taxon>Malvales</taxon>
        <taxon>Malvaceae</taxon>
        <taxon>Malvoideae</taxon>
        <taxon>Gossypium</taxon>
    </lineage>
</organism>
<proteinExistence type="predicted"/>